<dbReference type="InterPro" id="IPR025049">
    <property type="entry name" value="Mfa-like_1"/>
</dbReference>
<accession>A0A840D558</accession>
<evidence type="ECO:0000256" key="1">
    <source>
        <dbReference type="SAM" id="SignalP"/>
    </source>
</evidence>
<dbReference type="RefSeq" id="WP_183209264.1">
    <property type="nucleotide sequence ID" value="NZ_JACIER010000016.1"/>
</dbReference>
<sequence length="344" mass="37350">MRKSLVMAAVAAMVLAGCSQDDGLNPNVDQGNGTPIAFRTVTNKTRTTEMDKDNIGDFKVSTIKSSSTSFDFADDVMNGMAVIRGINANTWSYSPIKFYPDVADVSFFAYSPSGSVNVTKFEGQALKKATIAYTVPTSNADAKKAEDFLVASTNVVKDDYDENVILTFKHALSLATFEAVNANDGATFIVEKIEFSNMGNSSTLTADAATAATSTFSWAQPAQLDQNKTYAVSLPEAGISILPNGNGKLTPEKEGLMILPQEIIGTTRLIITFRAIDGEYKDIYESGSVKEFEIPTNVAAPALFTFAMNTRYHFKFTFDALNDIKFEVKMSPWETDQTVPVPTP</sequence>
<evidence type="ECO:0000313" key="2">
    <source>
        <dbReference type="EMBL" id="MBB4045588.1"/>
    </source>
</evidence>
<dbReference type="CDD" id="cd13120">
    <property type="entry name" value="BF2867_like_N"/>
    <property type="match status" value="1"/>
</dbReference>
<proteinExistence type="predicted"/>
<name>A0A840D558_9BACE</name>
<reference evidence="2" key="1">
    <citation type="submission" date="2020-08" db="EMBL/GenBank/DDBJ databases">
        <title>Genomic Encyclopedia of Type Strains, Phase IV (KMG-IV): sequencing the most valuable type-strain genomes for metagenomic binning, comparative biology and taxonomic classification.</title>
        <authorList>
            <person name="Goeker M."/>
        </authorList>
    </citation>
    <scope>NUCLEOTIDE SEQUENCE [LARGE SCALE GENOMIC DNA]</scope>
    <source>
        <strain evidence="2">DSM 105720</strain>
    </source>
</reference>
<dbReference type="InterPro" id="IPR042278">
    <property type="entry name" value="Mfa-like_1_N"/>
</dbReference>
<gene>
    <name evidence="2" type="ORF">GGR06_003403</name>
</gene>
<evidence type="ECO:0000313" key="3">
    <source>
        <dbReference type="Proteomes" id="UP000560658"/>
    </source>
</evidence>
<dbReference type="PROSITE" id="PS51257">
    <property type="entry name" value="PROKAR_LIPOPROTEIN"/>
    <property type="match status" value="1"/>
</dbReference>
<dbReference type="Pfam" id="PF13149">
    <property type="entry name" value="Mfa_like_1"/>
    <property type="match status" value="1"/>
</dbReference>
<dbReference type="Gene3D" id="2.60.40.2620">
    <property type="entry name" value="Fimbrillin-like"/>
    <property type="match status" value="1"/>
</dbReference>
<feature type="chain" id="PRO_5032535028" description="Fimbrillin family protein" evidence="1">
    <location>
        <begin position="20"/>
        <end position="344"/>
    </location>
</feature>
<keyword evidence="1" id="KW-0732">Signal</keyword>
<dbReference type="AlphaFoldDB" id="A0A840D558"/>
<protein>
    <recommendedName>
        <fullName evidence="4">Fimbrillin family protein</fullName>
    </recommendedName>
</protein>
<feature type="signal peptide" evidence="1">
    <location>
        <begin position="1"/>
        <end position="19"/>
    </location>
</feature>
<evidence type="ECO:0008006" key="4">
    <source>
        <dbReference type="Google" id="ProtNLM"/>
    </source>
</evidence>
<organism evidence="2 3">
    <name type="scientific">Bacteroides reticulotermitis</name>
    <dbReference type="NCBI Taxonomy" id="1133319"/>
    <lineage>
        <taxon>Bacteria</taxon>
        <taxon>Pseudomonadati</taxon>
        <taxon>Bacteroidota</taxon>
        <taxon>Bacteroidia</taxon>
        <taxon>Bacteroidales</taxon>
        <taxon>Bacteroidaceae</taxon>
        <taxon>Bacteroides</taxon>
    </lineage>
</organism>
<dbReference type="Proteomes" id="UP000560658">
    <property type="component" value="Unassembled WGS sequence"/>
</dbReference>
<keyword evidence="3" id="KW-1185">Reference proteome</keyword>
<comment type="caution">
    <text evidence="2">The sequence shown here is derived from an EMBL/GenBank/DDBJ whole genome shotgun (WGS) entry which is preliminary data.</text>
</comment>
<dbReference type="EMBL" id="JACIER010000016">
    <property type="protein sequence ID" value="MBB4045588.1"/>
    <property type="molecule type" value="Genomic_DNA"/>
</dbReference>